<reference evidence="2 3" key="1">
    <citation type="journal article" date="2009" name="Nature">
        <title>The Sorghum bicolor genome and the diversification of grasses.</title>
        <authorList>
            <person name="Paterson A.H."/>
            <person name="Bowers J.E."/>
            <person name="Bruggmann R."/>
            <person name="Dubchak I."/>
            <person name="Grimwood J."/>
            <person name="Gundlach H."/>
            <person name="Haberer G."/>
            <person name="Hellsten U."/>
            <person name="Mitros T."/>
            <person name="Poliakov A."/>
            <person name="Schmutz J."/>
            <person name="Spannagl M."/>
            <person name="Tang H."/>
            <person name="Wang X."/>
            <person name="Wicker T."/>
            <person name="Bharti A.K."/>
            <person name="Chapman J."/>
            <person name="Feltus F.A."/>
            <person name="Gowik U."/>
            <person name="Grigoriev I.V."/>
            <person name="Lyons E."/>
            <person name="Maher C.A."/>
            <person name="Martis M."/>
            <person name="Narechania A."/>
            <person name="Otillar R.P."/>
            <person name="Penning B.W."/>
            <person name="Salamov A.A."/>
            <person name="Wang Y."/>
            <person name="Zhang L."/>
            <person name="Carpita N.C."/>
            <person name="Freeling M."/>
            <person name="Gingle A.R."/>
            <person name="Hash C.T."/>
            <person name="Keller B."/>
            <person name="Klein P."/>
            <person name="Kresovich S."/>
            <person name="McCann M.C."/>
            <person name="Ming R."/>
            <person name="Peterson D.G."/>
            <person name="Mehboob-ur-Rahman"/>
            <person name="Ware D."/>
            <person name="Westhoff P."/>
            <person name="Mayer K.F."/>
            <person name="Messing J."/>
            <person name="Rokhsar D.S."/>
        </authorList>
    </citation>
    <scope>NUCLEOTIDE SEQUENCE [LARGE SCALE GENOMIC DNA]</scope>
    <source>
        <strain evidence="3">cv. BTx623</strain>
    </source>
</reference>
<gene>
    <name evidence="2" type="ORF">SORBI_3008G162400</name>
</gene>
<feature type="region of interest" description="Disordered" evidence="1">
    <location>
        <begin position="20"/>
        <end position="73"/>
    </location>
</feature>
<organism evidence="2 3">
    <name type="scientific">Sorghum bicolor</name>
    <name type="common">Sorghum</name>
    <name type="synonym">Sorghum vulgare</name>
    <dbReference type="NCBI Taxonomy" id="4558"/>
    <lineage>
        <taxon>Eukaryota</taxon>
        <taxon>Viridiplantae</taxon>
        <taxon>Streptophyta</taxon>
        <taxon>Embryophyta</taxon>
        <taxon>Tracheophyta</taxon>
        <taxon>Spermatophyta</taxon>
        <taxon>Magnoliopsida</taxon>
        <taxon>Liliopsida</taxon>
        <taxon>Poales</taxon>
        <taxon>Poaceae</taxon>
        <taxon>PACMAD clade</taxon>
        <taxon>Panicoideae</taxon>
        <taxon>Andropogonodae</taxon>
        <taxon>Andropogoneae</taxon>
        <taxon>Sorghinae</taxon>
        <taxon>Sorghum</taxon>
    </lineage>
</organism>
<keyword evidence="3" id="KW-1185">Reference proteome</keyword>
<evidence type="ECO:0000313" key="3">
    <source>
        <dbReference type="Proteomes" id="UP000000768"/>
    </source>
</evidence>
<sequence>MASIRGSVVQAVRLELPQTDSRLRPRRRLRLAATATHPPTSTPLPEQPARRARAAGRDHSRVTIPAPRTRSLSSTEQCDGLTWMWSHAYYLSRSAGPAAEENY</sequence>
<dbReference type="EMBL" id="CM000767">
    <property type="protein sequence ID" value="KXG23944.1"/>
    <property type="molecule type" value="Genomic_DNA"/>
</dbReference>
<dbReference type="AlphaFoldDB" id="A0A1B6PE34"/>
<evidence type="ECO:0000313" key="2">
    <source>
        <dbReference type="EMBL" id="KXG23944.1"/>
    </source>
</evidence>
<dbReference type="InParanoid" id="A0A1B6PE34"/>
<name>A0A1B6PE34_SORBI</name>
<protein>
    <submittedName>
        <fullName evidence="2">Uncharacterized protein</fullName>
    </submittedName>
</protein>
<dbReference type="Gramene" id="KXG23944">
    <property type="protein sequence ID" value="KXG23944"/>
    <property type="gene ID" value="SORBI_3008G162400"/>
</dbReference>
<reference evidence="3" key="2">
    <citation type="journal article" date="2018" name="Plant J.">
        <title>The Sorghum bicolor reference genome: improved assembly, gene annotations, a transcriptome atlas, and signatures of genome organization.</title>
        <authorList>
            <person name="McCormick R.F."/>
            <person name="Truong S.K."/>
            <person name="Sreedasyam A."/>
            <person name="Jenkins J."/>
            <person name="Shu S."/>
            <person name="Sims D."/>
            <person name="Kennedy M."/>
            <person name="Amirebrahimi M."/>
            <person name="Weers B.D."/>
            <person name="McKinley B."/>
            <person name="Mattison A."/>
            <person name="Morishige D.T."/>
            <person name="Grimwood J."/>
            <person name="Schmutz J."/>
            <person name="Mullet J.E."/>
        </authorList>
    </citation>
    <scope>NUCLEOTIDE SEQUENCE [LARGE SCALE GENOMIC DNA]</scope>
    <source>
        <strain evidence="3">cv. BTx623</strain>
    </source>
</reference>
<proteinExistence type="predicted"/>
<accession>A0A1B6PE34</accession>
<dbReference type="Proteomes" id="UP000000768">
    <property type="component" value="Chromosome 8"/>
</dbReference>
<evidence type="ECO:0000256" key="1">
    <source>
        <dbReference type="SAM" id="MobiDB-lite"/>
    </source>
</evidence>